<dbReference type="PROSITE" id="PS51273">
    <property type="entry name" value="GATASE_TYPE_1"/>
    <property type="match status" value="1"/>
</dbReference>
<dbReference type="Proteomes" id="UP000596827">
    <property type="component" value="Unassembled WGS sequence"/>
</dbReference>
<comment type="catalytic activity">
    <reaction evidence="8 10">
        <text>5-[(5-phospho-1-deoxy-D-ribulos-1-ylimino)methylamino]-1-(5-phospho-beta-D-ribosyl)imidazole-4-carboxamide + L-glutamine = D-erythro-1-(imidazol-4-yl)glycerol 3-phosphate + 5-amino-1-(5-phospho-beta-D-ribosyl)imidazole-4-carboxamide + L-glutamate + H(+)</text>
        <dbReference type="Rhea" id="RHEA:24793"/>
        <dbReference type="ChEBI" id="CHEBI:15378"/>
        <dbReference type="ChEBI" id="CHEBI:29985"/>
        <dbReference type="ChEBI" id="CHEBI:58278"/>
        <dbReference type="ChEBI" id="CHEBI:58359"/>
        <dbReference type="ChEBI" id="CHEBI:58475"/>
        <dbReference type="ChEBI" id="CHEBI:58525"/>
        <dbReference type="EC" id="4.3.2.10"/>
    </reaction>
</comment>
<dbReference type="Gene3D" id="3.40.50.880">
    <property type="match status" value="1"/>
</dbReference>
<comment type="caution">
    <text evidence="13">The sequence shown here is derived from an EMBL/GenBank/DDBJ whole genome shotgun (WGS) entry which is preliminary data.</text>
</comment>
<dbReference type="SUPFAM" id="SSF52317">
    <property type="entry name" value="Class I glutamine amidotransferase-like"/>
    <property type="match status" value="1"/>
</dbReference>
<keyword evidence="5 10" id="KW-0315">Glutamine amidotransferase</keyword>
<name>A0A923MG74_9BURK</name>
<comment type="function">
    <text evidence="10">IGPS catalyzes the conversion of PRFAR and glutamine to IGP, AICAR and glutamate. The HisH subunit catalyzes the hydrolysis of glutamine to glutamate and ammonia as part of the synthesis of IGP and AICAR. The resulting ammonia molecule is channeled to the active site of HisF.</text>
</comment>
<evidence type="ECO:0000259" key="12">
    <source>
        <dbReference type="Pfam" id="PF00117"/>
    </source>
</evidence>
<evidence type="ECO:0000256" key="2">
    <source>
        <dbReference type="ARBA" id="ARBA00011152"/>
    </source>
</evidence>
<dbReference type="EMBL" id="JACORU010000017">
    <property type="protein sequence ID" value="MBC5768392.1"/>
    <property type="molecule type" value="Genomic_DNA"/>
</dbReference>
<proteinExistence type="inferred from homology"/>
<dbReference type="GO" id="GO:0016829">
    <property type="term" value="F:lyase activity"/>
    <property type="evidence" value="ECO:0007669"/>
    <property type="project" value="UniProtKB-KW"/>
</dbReference>
<keyword evidence="14" id="KW-1185">Reference proteome</keyword>
<evidence type="ECO:0000256" key="8">
    <source>
        <dbReference type="ARBA" id="ARBA00047838"/>
    </source>
</evidence>
<evidence type="ECO:0000256" key="7">
    <source>
        <dbReference type="ARBA" id="ARBA00023239"/>
    </source>
</evidence>
<feature type="active site" evidence="10 11">
    <location>
        <position position="193"/>
    </location>
</feature>
<keyword evidence="7 10" id="KW-0456">Lyase</keyword>
<dbReference type="GO" id="GO:0000107">
    <property type="term" value="F:imidazoleglycerol-phosphate synthase activity"/>
    <property type="evidence" value="ECO:0007669"/>
    <property type="project" value="UniProtKB-UniRule"/>
</dbReference>
<dbReference type="InterPro" id="IPR029062">
    <property type="entry name" value="Class_I_gatase-like"/>
</dbReference>
<keyword evidence="3 10" id="KW-0028">Amino-acid biosynthesis</keyword>
<comment type="subcellular location">
    <subcellularLocation>
        <location evidence="10">Cytoplasm</location>
    </subcellularLocation>
</comment>
<dbReference type="NCBIfam" id="TIGR01855">
    <property type="entry name" value="IMP_synth_hisH"/>
    <property type="match status" value="1"/>
</dbReference>
<evidence type="ECO:0000256" key="10">
    <source>
        <dbReference type="HAMAP-Rule" id="MF_00278"/>
    </source>
</evidence>
<keyword evidence="10" id="KW-0963">Cytoplasm</keyword>
<dbReference type="GO" id="GO:0000105">
    <property type="term" value="P:L-histidine biosynthetic process"/>
    <property type="evidence" value="ECO:0007669"/>
    <property type="project" value="UniProtKB-UniRule"/>
</dbReference>
<comment type="pathway">
    <text evidence="1 10">Amino-acid biosynthesis; L-histidine biosynthesis; L-histidine from 5-phospho-alpha-D-ribose 1-diphosphate: step 5/9.</text>
</comment>
<gene>
    <name evidence="10 13" type="primary">hisH</name>
    <name evidence="13" type="ORF">H8R02_28285</name>
</gene>
<dbReference type="PIRSF" id="PIRSF000495">
    <property type="entry name" value="Amidotransf_hisH"/>
    <property type="match status" value="1"/>
</dbReference>
<comment type="subunit">
    <text evidence="2 10">Heterodimer of HisH and HisF.</text>
</comment>
<dbReference type="CDD" id="cd01748">
    <property type="entry name" value="GATase1_IGP_Synthase"/>
    <property type="match status" value="1"/>
</dbReference>
<protein>
    <recommendedName>
        <fullName evidence="10">Imidazole glycerol phosphate synthase subunit HisH</fullName>
        <ecNumber evidence="10">4.3.2.10</ecNumber>
    </recommendedName>
    <alternativeName>
        <fullName evidence="10">IGP synthase glutaminase subunit</fullName>
        <ecNumber evidence="10">3.5.1.2</ecNumber>
    </alternativeName>
    <alternativeName>
        <fullName evidence="10">IGP synthase subunit HisH</fullName>
    </alternativeName>
    <alternativeName>
        <fullName evidence="10">ImGP synthase subunit HisH</fullName>
        <shortName evidence="10">IGPS subunit HisH</shortName>
    </alternativeName>
</protein>
<evidence type="ECO:0000256" key="1">
    <source>
        <dbReference type="ARBA" id="ARBA00005091"/>
    </source>
</evidence>
<evidence type="ECO:0000256" key="11">
    <source>
        <dbReference type="PIRSR" id="PIRSR000495-1"/>
    </source>
</evidence>
<keyword evidence="4 10" id="KW-0378">Hydrolase</keyword>
<feature type="domain" description="Glutamine amidotransferase" evidence="12">
    <location>
        <begin position="6"/>
        <end position="208"/>
    </location>
</feature>
<keyword evidence="6 10" id="KW-0368">Histidine biosynthesis</keyword>
<dbReference type="InterPro" id="IPR010139">
    <property type="entry name" value="Imidazole-glycPsynth_HisH"/>
</dbReference>
<dbReference type="PROSITE" id="PS51274">
    <property type="entry name" value="GATASE_COBBQ"/>
    <property type="match status" value="1"/>
</dbReference>
<dbReference type="EC" id="4.3.2.10" evidence="10"/>
<feature type="active site" description="Nucleophile" evidence="10 11">
    <location>
        <position position="82"/>
    </location>
</feature>
<sequence>MSAVTVLDYGIGNLLNVLRALEHCGASLKVVDKASPEDVDASRLVLPGVGAFGDGMNELRARGFDDLVRRFAQTGRPFLGICVGMQMMFDASEEMGEHAGLGLMAGRVQPVPPNGADGTPHRVPHIGWRPLEAATEWKGTIMEGVAPGERAYFVHSFAAVPADDGVRLADVHYDGRRICAAVHRDNLYGCQFHPERSAHAGLGMLERFLKL</sequence>
<dbReference type="InterPro" id="IPR017926">
    <property type="entry name" value="GATASE"/>
</dbReference>
<evidence type="ECO:0000256" key="4">
    <source>
        <dbReference type="ARBA" id="ARBA00022801"/>
    </source>
</evidence>
<dbReference type="PANTHER" id="PTHR42701">
    <property type="entry name" value="IMIDAZOLE GLYCEROL PHOSPHATE SYNTHASE SUBUNIT HISH"/>
    <property type="match status" value="1"/>
</dbReference>
<accession>A0A923MG74</accession>
<feature type="active site" evidence="10 11">
    <location>
        <position position="195"/>
    </location>
</feature>
<dbReference type="GO" id="GO:0005737">
    <property type="term" value="C:cytoplasm"/>
    <property type="evidence" value="ECO:0007669"/>
    <property type="project" value="UniProtKB-SubCell"/>
</dbReference>
<comment type="catalytic activity">
    <reaction evidence="9 10">
        <text>L-glutamine + H2O = L-glutamate + NH4(+)</text>
        <dbReference type="Rhea" id="RHEA:15889"/>
        <dbReference type="ChEBI" id="CHEBI:15377"/>
        <dbReference type="ChEBI" id="CHEBI:28938"/>
        <dbReference type="ChEBI" id="CHEBI:29985"/>
        <dbReference type="ChEBI" id="CHEBI:58359"/>
        <dbReference type="EC" id="3.5.1.2"/>
    </reaction>
</comment>
<dbReference type="Pfam" id="PF00117">
    <property type="entry name" value="GATase"/>
    <property type="match status" value="1"/>
</dbReference>
<dbReference type="HAMAP" id="MF_00278">
    <property type="entry name" value="HisH"/>
    <property type="match status" value="1"/>
</dbReference>
<dbReference type="EC" id="3.5.1.2" evidence="10"/>
<evidence type="ECO:0000256" key="3">
    <source>
        <dbReference type="ARBA" id="ARBA00022605"/>
    </source>
</evidence>
<dbReference type="PANTHER" id="PTHR42701:SF1">
    <property type="entry name" value="IMIDAZOLE GLYCEROL PHOSPHATE SYNTHASE SUBUNIT HISH"/>
    <property type="match status" value="1"/>
</dbReference>
<evidence type="ECO:0000256" key="9">
    <source>
        <dbReference type="ARBA" id="ARBA00049534"/>
    </source>
</evidence>
<evidence type="ECO:0000256" key="6">
    <source>
        <dbReference type="ARBA" id="ARBA00023102"/>
    </source>
</evidence>
<evidence type="ECO:0000313" key="13">
    <source>
        <dbReference type="EMBL" id="MBC5768392.1"/>
    </source>
</evidence>
<reference evidence="13" key="1">
    <citation type="submission" date="2020-08" db="EMBL/GenBank/DDBJ databases">
        <title>Ramlibacter sp. GTP1 16S ribosomal RNA gene genome sequencing and assembly.</title>
        <authorList>
            <person name="Kang M."/>
        </authorList>
    </citation>
    <scope>NUCLEOTIDE SEQUENCE</scope>
    <source>
        <strain evidence="13">GTP1</strain>
    </source>
</reference>
<organism evidence="13 14">
    <name type="scientific">Ramlibacter albus</name>
    <dbReference type="NCBI Taxonomy" id="2079448"/>
    <lineage>
        <taxon>Bacteria</taxon>
        <taxon>Pseudomonadati</taxon>
        <taxon>Pseudomonadota</taxon>
        <taxon>Betaproteobacteria</taxon>
        <taxon>Burkholderiales</taxon>
        <taxon>Comamonadaceae</taxon>
        <taxon>Ramlibacter</taxon>
    </lineage>
</organism>
<dbReference type="RefSeq" id="WP_187085100.1">
    <property type="nucleotide sequence ID" value="NZ_JACORU010000017.1"/>
</dbReference>
<evidence type="ECO:0000313" key="14">
    <source>
        <dbReference type="Proteomes" id="UP000596827"/>
    </source>
</evidence>
<dbReference type="AlphaFoldDB" id="A0A923MG74"/>
<evidence type="ECO:0000256" key="5">
    <source>
        <dbReference type="ARBA" id="ARBA00022962"/>
    </source>
</evidence>
<dbReference type="GO" id="GO:0004359">
    <property type="term" value="F:glutaminase activity"/>
    <property type="evidence" value="ECO:0007669"/>
    <property type="project" value="UniProtKB-EC"/>
</dbReference>